<dbReference type="AlphaFoldDB" id="A0A6J8F1I3"/>
<dbReference type="InterPro" id="IPR044822">
    <property type="entry name" value="Myb_DNA-bind_4"/>
</dbReference>
<dbReference type="Gene3D" id="1.10.10.60">
    <property type="entry name" value="Homeodomain-like"/>
    <property type="match status" value="1"/>
</dbReference>
<dbReference type="PROSITE" id="PS50090">
    <property type="entry name" value="MYB_LIKE"/>
    <property type="match status" value="1"/>
</dbReference>
<feature type="compositionally biased region" description="Polar residues" evidence="1">
    <location>
        <begin position="228"/>
        <end position="245"/>
    </location>
</feature>
<protein>
    <recommendedName>
        <fullName evidence="2">Myb-like domain-containing protein</fullName>
    </recommendedName>
</protein>
<keyword evidence="4" id="KW-1185">Reference proteome</keyword>
<dbReference type="OrthoDB" id="5980228at2759"/>
<dbReference type="PANTHER" id="PTHR47595">
    <property type="entry name" value="HEAT SHOCK 70 KDA PROTEIN 14"/>
    <property type="match status" value="1"/>
</dbReference>
<sequence length="306" mass="34798">MVINLIRQHVPDDAPAPTDPIFISTQGMVGPSTHPKADKQTVVQSNILERRPLIENEPPTKVKKNETRCPVKNPVARTATVTRPVLEDLGQTNTTHLHKATNIVSPSESSDEGIPQTVAAEGNSRYEWGERETRYLIQLITDNWKKLELAYNKKPIWLDISIKLNQTMATTLTQDQCREKWNILKKTYKSYKRQCSLTGNRKPRPFLFESDLDDLMLNDPSITPVLTMGSNTGSVDSEDITTTNPTERESTSSAKNSTKKSGKKAKKSDVEDLKEYFEERDKKFMNTLEKMFEKNTEVMEKLVDKL</sequence>
<feature type="domain" description="Myb-like" evidence="2">
    <location>
        <begin position="120"/>
        <end position="185"/>
    </location>
</feature>
<proteinExistence type="predicted"/>
<evidence type="ECO:0000259" key="2">
    <source>
        <dbReference type="PROSITE" id="PS50090"/>
    </source>
</evidence>
<dbReference type="InterPro" id="IPR001005">
    <property type="entry name" value="SANT/Myb"/>
</dbReference>
<dbReference type="EMBL" id="CACVKT020010330">
    <property type="protein sequence ID" value="CAC5425962.1"/>
    <property type="molecule type" value="Genomic_DNA"/>
</dbReference>
<organism evidence="3 4">
    <name type="scientific">Mytilus coruscus</name>
    <name type="common">Sea mussel</name>
    <dbReference type="NCBI Taxonomy" id="42192"/>
    <lineage>
        <taxon>Eukaryota</taxon>
        <taxon>Metazoa</taxon>
        <taxon>Spiralia</taxon>
        <taxon>Lophotrochozoa</taxon>
        <taxon>Mollusca</taxon>
        <taxon>Bivalvia</taxon>
        <taxon>Autobranchia</taxon>
        <taxon>Pteriomorphia</taxon>
        <taxon>Mytilida</taxon>
        <taxon>Mytiloidea</taxon>
        <taxon>Mytilidae</taxon>
        <taxon>Mytilinae</taxon>
        <taxon>Mytilus</taxon>
    </lineage>
</organism>
<evidence type="ECO:0000256" key="1">
    <source>
        <dbReference type="SAM" id="MobiDB-lite"/>
    </source>
</evidence>
<dbReference type="Pfam" id="PF13837">
    <property type="entry name" value="Myb_DNA-bind_4"/>
    <property type="match status" value="1"/>
</dbReference>
<evidence type="ECO:0000313" key="3">
    <source>
        <dbReference type="EMBL" id="CAC5425962.1"/>
    </source>
</evidence>
<feature type="compositionally biased region" description="Basic residues" evidence="1">
    <location>
        <begin position="257"/>
        <end position="266"/>
    </location>
</feature>
<evidence type="ECO:0000313" key="4">
    <source>
        <dbReference type="Proteomes" id="UP000507470"/>
    </source>
</evidence>
<dbReference type="PANTHER" id="PTHR47595:SF1">
    <property type="entry name" value="MYB_SANT-LIKE DNA-BINDING DOMAIN-CONTAINING PROTEIN"/>
    <property type="match status" value="1"/>
</dbReference>
<name>A0A6J8F1I3_MYTCO</name>
<dbReference type="Proteomes" id="UP000507470">
    <property type="component" value="Unassembled WGS sequence"/>
</dbReference>
<feature type="region of interest" description="Disordered" evidence="1">
    <location>
        <begin position="226"/>
        <end position="272"/>
    </location>
</feature>
<accession>A0A6J8F1I3</accession>
<gene>
    <name evidence="3" type="ORF">MCOR_57726</name>
</gene>
<reference evidence="3 4" key="1">
    <citation type="submission" date="2020-06" db="EMBL/GenBank/DDBJ databases">
        <authorList>
            <person name="Li R."/>
            <person name="Bekaert M."/>
        </authorList>
    </citation>
    <scope>NUCLEOTIDE SEQUENCE [LARGE SCALE GENOMIC DNA]</scope>
    <source>
        <strain evidence="4">wild</strain>
    </source>
</reference>